<feature type="transmembrane region" description="Helical" evidence="18">
    <location>
        <begin position="495"/>
        <end position="518"/>
    </location>
</feature>
<proteinExistence type="inferred from homology"/>
<dbReference type="HOGENOM" id="CLU_018068_1_0_1"/>
<keyword evidence="14" id="KW-0628">Postsynaptic cell membrane</keyword>
<evidence type="ECO:0000256" key="3">
    <source>
        <dbReference type="ARBA" id="ARBA00022475"/>
    </source>
</evidence>
<feature type="transmembrane region" description="Helical" evidence="18">
    <location>
        <begin position="454"/>
        <end position="474"/>
    </location>
</feature>
<dbReference type="Pfam" id="PF00003">
    <property type="entry name" value="7tm_3"/>
    <property type="match status" value="1"/>
</dbReference>
<dbReference type="InterPro" id="IPR054714">
    <property type="entry name" value="GPR158_179_extracellular"/>
</dbReference>
<evidence type="ECO:0000256" key="18">
    <source>
        <dbReference type="SAM" id="Phobius"/>
    </source>
</evidence>
<dbReference type="RefSeq" id="XP_002430731.1">
    <property type="nucleotide sequence ID" value="XM_002430686.1"/>
</dbReference>
<evidence type="ECO:0000256" key="11">
    <source>
        <dbReference type="ARBA" id="ARBA00023170"/>
    </source>
</evidence>
<evidence type="ECO:0000256" key="8">
    <source>
        <dbReference type="ARBA" id="ARBA00023040"/>
    </source>
</evidence>
<evidence type="ECO:0000256" key="12">
    <source>
        <dbReference type="ARBA" id="ARBA00023180"/>
    </source>
</evidence>
<dbReference type="CDD" id="cd15293">
    <property type="entry name" value="7tmC_GPR158-like"/>
    <property type="match status" value="1"/>
</dbReference>
<dbReference type="CTD" id="8236182"/>
<evidence type="ECO:0000256" key="16">
    <source>
        <dbReference type="ARBA" id="ARBA00034104"/>
    </source>
</evidence>
<dbReference type="InterPro" id="IPR043458">
    <property type="entry name" value="GPR158/179"/>
</dbReference>
<reference evidence="20" key="2">
    <citation type="submission" date="2007-04" db="EMBL/GenBank/DDBJ databases">
        <title>The genome of the human body louse.</title>
        <authorList>
            <consortium name="The Human Body Louse Genome Consortium"/>
            <person name="Kirkness E."/>
            <person name="Walenz B."/>
            <person name="Hass B."/>
            <person name="Bruggner R."/>
            <person name="Strausberg R."/>
        </authorList>
    </citation>
    <scope>NUCLEOTIDE SEQUENCE</scope>
    <source>
        <strain evidence="20">USDA</strain>
    </source>
</reference>
<feature type="coiled-coil region" evidence="17">
    <location>
        <begin position="576"/>
        <end position="610"/>
    </location>
</feature>
<reference evidence="20" key="1">
    <citation type="submission" date="2007-04" db="EMBL/GenBank/DDBJ databases">
        <title>Annotation of Pediculus humanus corporis strain USDA.</title>
        <authorList>
            <person name="Kirkness E."/>
            <person name="Hannick L."/>
            <person name="Hass B."/>
            <person name="Bruggner R."/>
            <person name="Lawson D."/>
            <person name="Bidwell S."/>
            <person name="Joardar V."/>
            <person name="Caler E."/>
            <person name="Walenz B."/>
            <person name="Inman J."/>
            <person name="Schobel S."/>
            <person name="Galinsky K."/>
            <person name="Amedeo P."/>
            <person name="Strausberg R."/>
        </authorList>
    </citation>
    <scope>NUCLEOTIDE SEQUENCE</scope>
    <source>
        <strain evidence="20">USDA</strain>
    </source>
</reference>
<feature type="transmembrane region" description="Helical" evidence="18">
    <location>
        <begin position="413"/>
        <end position="434"/>
    </location>
</feature>
<dbReference type="InterPro" id="IPR017978">
    <property type="entry name" value="GPCR_3_C"/>
</dbReference>
<keyword evidence="5" id="KW-0732">Signal</keyword>
<keyword evidence="22" id="KW-1185">Reference proteome</keyword>
<keyword evidence="12" id="KW-0325">Glycoprotein</keyword>
<evidence type="ECO:0000256" key="15">
    <source>
        <dbReference type="ARBA" id="ARBA00023273"/>
    </source>
</evidence>
<evidence type="ECO:0000256" key="4">
    <source>
        <dbReference type="ARBA" id="ARBA00022692"/>
    </source>
</evidence>
<dbReference type="eggNOG" id="KOG4418">
    <property type="taxonomic scope" value="Eukaryota"/>
</dbReference>
<dbReference type="AlphaFoldDB" id="E0VX87"/>
<dbReference type="OrthoDB" id="2129233at2759"/>
<feature type="transmembrane region" description="Helical" evidence="18">
    <location>
        <begin position="374"/>
        <end position="392"/>
    </location>
</feature>
<name>E0VX87_PEDHC</name>
<dbReference type="PROSITE" id="PS50259">
    <property type="entry name" value="G_PROTEIN_RECEP_F3_4"/>
    <property type="match status" value="1"/>
</dbReference>
<evidence type="ECO:0000256" key="10">
    <source>
        <dbReference type="ARBA" id="ARBA00023157"/>
    </source>
</evidence>
<feature type="transmembrane region" description="Helical" evidence="18">
    <location>
        <begin position="302"/>
        <end position="327"/>
    </location>
</feature>
<evidence type="ECO:0000313" key="21">
    <source>
        <dbReference type="EnsemblMetazoa" id="PHUM496910-PA"/>
    </source>
</evidence>
<evidence type="ECO:0000313" key="20">
    <source>
        <dbReference type="EMBL" id="EEB17993.1"/>
    </source>
</evidence>
<keyword evidence="17" id="KW-0175">Coiled coil</keyword>
<comment type="subcellular location">
    <subcellularLocation>
        <location evidence="1">Cell projection</location>
        <location evidence="1">Neuron projection</location>
    </subcellularLocation>
    <subcellularLocation>
        <location evidence="16">Postsynaptic cell membrane</location>
        <topology evidence="16">Multi-pass membrane protein</topology>
    </subcellularLocation>
</comment>
<keyword evidence="4 18" id="KW-0812">Transmembrane</keyword>
<dbReference type="KEGG" id="phu:Phum_PHUM496910"/>
<comment type="similarity">
    <text evidence="2">Belongs to the G-protein coupled receptor 3 family.</text>
</comment>
<evidence type="ECO:0000256" key="14">
    <source>
        <dbReference type="ARBA" id="ARBA00023257"/>
    </source>
</evidence>
<evidence type="ECO:0000256" key="2">
    <source>
        <dbReference type="ARBA" id="ARBA00007242"/>
    </source>
</evidence>
<dbReference type="PANTHER" id="PTHR32546:SF16">
    <property type="entry name" value="G-PROTEIN COUPLED RECEPTOR CG31760-RELATED"/>
    <property type="match status" value="1"/>
</dbReference>
<dbReference type="OMA" id="HLFIFPQ"/>
<evidence type="ECO:0000256" key="7">
    <source>
        <dbReference type="ARBA" id="ARBA00023018"/>
    </source>
</evidence>
<dbReference type="EMBL" id="DS235829">
    <property type="protein sequence ID" value="EEB17993.1"/>
    <property type="molecule type" value="Genomic_DNA"/>
</dbReference>
<evidence type="ECO:0000313" key="22">
    <source>
        <dbReference type="Proteomes" id="UP000009046"/>
    </source>
</evidence>
<reference evidence="21" key="3">
    <citation type="submission" date="2020-05" db="UniProtKB">
        <authorList>
            <consortium name="EnsemblMetazoa"/>
        </authorList>
    </citation>
    <scope>IDENTIFICATION</scope>
    <source>
        <strain evidence="21">USDA</strain>
    </source>
</reference>
<feature type="domain" description="G-protein coupled receptors family 3 profile" evidence="19">
    <location>
        <begin position="304"/>
        <end position="547"/>
    </location>
</feature>
<gene>
    <name evidence="21" type="primary">8236182</name>
    <name evidence="20" type="ORF">Phum_PHUM496910</name>
</gene>
<accession>E0VX87</accession>
<evidence type="ECO:0000259" key="19">
    <source>
        <dbReference type="PROSITE" id="PS50259"/>
    </source>
</evidence>
<dbReference type="PRINTS" id="PR00248">
    <property type="entry name" value="GPCRMGR"/>
</dbReference>
<keyword evidence="15" id="KW-0966">Cell projection</keyword>
<evidence type="ECO:0000256" key="9">
    <source>
        <dbReference type="ARBA" id="ARBA00023136"/>
    </source>
</evidence>
<dbReference type="GO" id="GO:0043005">
    <property type="term" value="C:neuron projection"/>
    <property type="evidence" value="ECO:0007669"/>
    <property type="project" value="UniProtKB-SubCell"/>
</dbReference>
<protein>
    <submittedName>
        <fullName evidence="20 21">Class D atypical G-protein coupled receptor GPRgbb3, putative</fullName>
    </submittedName>
</protein>
<keyword evidence="3" id="KW-1003">Cell membrane</keyword>
<dbReference type="InParanoid" id="E0VX87"/>
<keyword evidence="6 18" id="KW-1133">Transmembrane helix</keyword>
<keyword evidence="10" id="KW-1015">Disulfide bond</keyword>
<evidence type="ECO:0000256" key="5">
    <source>
        <dbReference type="ARBA" id="ARBA00022729"/>
    </source>
</evidence>
<keyword evidence="13" id="KW-0807">Transducer</keyword>
<dbReference type="GO" id="GO:0004930">
    <property type="term" value="F:G protein-coupled receptor activity"/>
    <property type="evidence" value="ECO:0007669"/>
    <property type="project" value="UniProtKB-KW"/>
</dbReference>
<evidence type="ECO:0000256" key="1">
    <source>
        <dbReference type="ARBA" id="ARBA00004487"/>
    </source>
</evidence>
<evidence type="ECO:0000256" key="17">
    <source>
        <dbReference type="SAM" id="Coils"/>
    </source>
</evidence>
<dbReference type="VEuPathDB" id="VectorBase:PHUM496910"/>
<keyword evidence="9 18" id="KW-0472">Membrane</keyword>
<feature type="transmembrane region" description="Helical" evidence="18">
    <location>
        <begin position="334"/>
        <end position="354"/>
    </location>
</feature>
<dbReference type="GO" id="GO:0045211">
    <property type="term" value="C:postsynaptic membrane"/>
    <property type="evidence" value="ECO:0007669"/>
    <property type="project" value="UniProtKB-SubCell"/>
</dbReference>
<evidence type="ECO:0000256" key="6">
    <source>
        <dbReference type="ARBA" id="ARBA00022989"/>
    </source>
</evidence>
<dbReference type="EnsemblMetazoa" id="PHUM496910-RA">
    <property type="protein sequence ID" value="PHUM496910-PA"/>
    <property type="gene ID" value="PHUM496910"/>
</dbReference>
<dbReference type="EMBL" id="AAZO01006022">
    <property type="status" value="NOT_ANNOTATED_CDS"/>
    <property type="molecule type" value="Genomic_DNA"/>
</dbReference>
<dbReference type="FunCoup" id="E0VX87">
    <property type="interactions" value="55"/>
</dbReference>
<keyword evidence="7" id="KW-0770">Synapse</keyword>
<dbReference type="Proteomes" id="UP000009046">
    <property type="component" value="Unassembled WGS sequence"/>
</dbReference>
<dbReference type="InterPro" id="IPR000337">
    <property type="entry name" value="GPCR_3"/>
</dbReference>
<organism>
    <name type="scientific">Pediculus humanus subsp. corporis</name>
    <name type="common">Body louse</name>
    <dbReference type="NCBI Taxonomy" id="121224"/>
    <lineage>
        <taxon>Eukaryota</taxon>
        <taxon>Metazoa</taxon>
        <taxon>Ecdysozoa</taxon>
        <taxon>Arthropoda</taxon>
        <taxon>Hexapoda</taxon>
        <taxon>Insecta</taxon>
        <taxon>Pterygota</taxon>
        <taxon>Neoptera</taxon>
        <taxon>Paraneoptera</taxon>
        <taxon>Psocodea</taxon>
        <taxon>Troctomorpha</taxon>
        <taxon>Phthiraptera</taxon>
        <taxon>Anoplura</taxon>
        <taxon>Pediculidae</taxon>
        <taxon>Pediculus</taxon>
    </lineage>
</organism>
<dbReference type="Pfam" id="PF22572">
    <property type="entry name" value="GPR158_179_EC"/>
    <property type="match status" value="1"/>
</dbReference>
<dbReference type="PANTHER" id="PTHR32546">
    <property type="entry name" value="G-PROTEIN COUPLED RECEPTOR 158-RELATED"/>
    <property type="match status" value="1"/>
</dbReference>
<dbReference type="GeneID" id="8236182"/>
<keyword evidence="11 20" id="KW-0675">Receptor</keyword>
<keyword evidence="8" id="KW-0297">G-protein coupled receptor</keyword>
<sequence>MGSLCVTENYRSVFVDVQTTRYDGTRQKADMASLLLQDLGGNHHNGFLDAISKSLILSDRKVFASRILSLNASSGLVITAVTWRRPSTLKGSDSLTLLEINGPVRVTEEDPKPGIKPDRFYPWYEDSESSPLRSPKFMTSPANVSFKGWWTFPYYSCLAKKWLMSYSVPVPPTGRHAMKSFLSVDVDLTGLEINQCDQSNKKNSFNLDIEIFYGTHKCHNETSQCKKKLKTGWTRGGYQCVCKLGYFTKKKEAFDGSLVEAAWQEKLLNISRVYDEAFKCHKCAPGCHTCHDLSPCLAFYNWPFRITLLAVSLFCVFFTLGLIFYVFKHRRLKVFKVASPIFLAITLCGCSIMYLEMAAIFPVLDRYSCIATKWSRHLGFCITYTALLMKTWRVSLTYRVKSAHKVKLTDKQLLQWMFPILLVMLIYLGAWTLSDPPDAEEITDSGGLRFKQCTFNWWDHSIAIGEVLFLAWGIKVCYNVRNAESFYNEAHLISYAIYNIAVVNIAMVAFHLLIFPQAGPDIKYLLGFIRTQLSTSVTVALVFGPKVTRVWRGQGDQWDNRARARGVTASFSLNGIGLATEETADLYQENEELKEEIQKLAGQIEFMKIVHMETNNRHLKPKVGSYFHGVNATMMLQSPIGKPKNSTENVH</sequence>
<evidence type="ECO:0000256" key="13">
    <source>
        <dbReference type="ARBA" id="ARBA00023224"/>
    </source>
</evidence>